<evidence type="ECO:0000256" key="4">
    <source>
        <dbReference type="PROSITE-ProRule" id="PRU00266"/>
    </source>
</evidence>
<comment type="caution">
    <text evidence="6">The sequence shown here is derived from an EMBL/GenBank/DDBJ whole genome shotgun (WGS) entry which is preliminary data.</text>
</comment>
<name>A0AAV9CJK2_ACOCL</name>
<dbReference type="GO" id="GO:0003723">
    <property type="term" value="F:RNA binding"/>
    <property type="evidence" value="ECO:0007669"/>
    <property type="project" value="UniProtKB-UniRule"/>
</dbReference>
<dbReference type="SUPFAM" id="SSF54768">
    <property type="entry name" value="dsRNA-binding domain-like"/>
    <property type="match status" value="2"/>
</dbReference>
<dbReference type="Proteomes" id="UP001180020">
    <property type="component" value="Unassembled WGS sequence"/>
</dbReference>
<evidence type="ECO:0000259" key="5">
    <source>
        <dbReference type="PROSITE" id="PS50137"/>
    </source>
</evidence>
<reference evidence="6" key="1">
    <citation type="journal article" date="2023" name="Nat. Commun.">
        <title>Diploid and tetraploid genomes of Acorus and the evolution of monocots.</title>
        <authorList>
            <person name="Ma L."/>
            <person name="Liu K.W."/>
            <person name="Li Z."/>
            <person name="Hsiao Y.Y."/>
            <person name="Qi Y."/>
            <person name="Fu T."/>
            <person name="Tang G.D."/>
            <person name="Zhang D."/>
            <person name="Sun W.H."/>
            <person name="Liu D.K."/>
            <person name="Li Y."/>
            <person name="Chen G.Z."/>
            <person name="Liu X.D."/>
            <person name="Liao X.Y."/>
            <person name="Jiang Y.T."/>
            <person name="Yu X."/>
            <person name="Hao Y."/>
            <person name="Huang J."/>
            <person name="Zhao X.W."/>
            <person name="Ke S."/>
            <person name="Chen Y.Y."/>
            <person name="Wu W.L."/>
            <person name="Hsu J.L."/>
            <person name="Lin Y.F."/>
            <person name="Huang M.D."/>
            <person name="Li C.Y."/>
            <person name="Huang L."/>
            <person name="Wang Z.W."/>
            <person name="Zhao X."/>
            <person name="Zhong W.Y."/>
            <person name="Peng D.H."/>
            <person name="Ahmad S."/>
            <person name="Lan S."/>
            <person name="Zhang J.S."/>
            <person name="Tsai W.C."/>
            <person name="Van de Peer Y."/>
            <person name="Liu Z.J."/>
        </authorList>
    </citation>
    <scope>NUCLEOTIDE SEQUENCE</scope>
    <source>
        <strain evidence="6">CP</strain>
    </source>
</reference>
<keyword evidence="7" id="KW-1185">Reference proteome</keyword>
<keyword evidence="2 4" id="KW-0694">RNA-binding</keyword>
<evidence type="ECO:0000256" key="1">
    <source>
        <dbReference type="ARBA" id="ARBA00022737"/>
    </source>
</evidence>
<proteinExistence type="predicted"/>
<gene>
    <name evidence="6" type="primary">DBR4</name>
    <name evidence="6" type="ORF">QJS10_CPB19g01220</name>
</gene>
<dbReference type="SMART" id="SM00358">
    <property type="entry name" value="DSRM"/>
    <property type="match status" value="2"/>
</dbReference>
<feature type="domain" description="DRBM" evidence="5">
    <location>
        <begin position="1"/>
        <end position="63"/>
    </location>
</feature>
<dbReference type="PROSITE" id="PS50137">
    <property type="entry name" value="DS_RBD"/>
    <property type="match status" value="2"/>
</dbReference>
<protein>
    <submittedName>
        <fullName evidence="6">Double-stranded RNA-binding protein 4</fullName>
    </submittedName>
</protein>
<evidence type="ECO:0000256" key="2">
    <source>
        <dbReference type="ARBA" id="ARBA00022884"/>
    </source>
</evidence>
<comment type="function">
    <text evidence="3">Binds double-stranded RNA.</text>
</comment>
<dbReference type="InterPro" id="IPR014720">
    <property type="entry name" value="dsRBD_dom"/>
</dbReference>
<feature type="domain" description="DRBM" evidence="5">
    <location>
        <begin position="73"/>
        <end position="141"/>
    </location>
</feature>
<reference evidence="6" key="2">
    <citation type="submission" date="2023-06" db="EMBL/GenBank/DDBJ databases">
        <authorList>
            <person name="Ma L."/>
            <person name="Liu K.-W."/>
            <person name="Li Z."/>
            <person name="Hsiao Y.-Y."/>
            <person name="Qi Y."/>
            <person name="Fu T."/>
            <person name="Tang G."/>
            <person name="Zhang D."/>
            <person name="Sun W.-H."/>
            <person name="Liu D.-K."/>
            <person name="Li Y."/>
            <person name="Chen G.-Z."/>
            <person name="Liu X.-D."/>
            <person name="Liao X.-Y."/>
            <person name="Jiang Y.-T."/>
            <person name="Yu X."/>
            <person name="Hao Y."/>
            <person name="Huang J."/>
            <person name="Zhao X.-W."/>
            <person name="Ke S."/>
            <person name="Chen Y.-Y."/>
            <person name="Wu W.-L."/>
            <person name="Hsu J.-L."/>
            <person name="Lin Y.-F."/>
            <person name="Huang M.-D."/>
            <person name="Li C.-Y."/>
            <person name="Huang L."/>
            <person name="Wang Z.-W."/>
            <person name="Zhao X."/>
            <person name="Zhong W.-Y."/>
            <person name="Peng D.-H."/>
            <person name="Ahmad S."/>
            <person name="Lan S."/>
            <person name="Zhang J.-S."/>
            <person name="Tsai W.-C."/>
            <person name="Van De Peer Y."/>
            <person name="Liu Z.-J."/>
        </authorList>
    </citation>
    <scope>NUCLEOTIDE SEQUENCE</scope>
    <source>
        <strain evidence="6">CP</strain>
        <tissue evidence="6">Leaves</tissue>
    </source>
</reference>
<organism evidence="6 7">
    <name type="scientific">Acorus calamus</name>
    <name type="common">Sweet flag</name>
    <dbReference type="NCBI Taxonomy" id="4465"/>
    <lineage>
        <taxon>Eukaryota</taxon>
        <taxon>Viridiplantae</taxon>
        <taxon>Streptophyta</taxon>
        <taxon>Embryophyta</taxon>
        <taxon>Tracheophyta</taxon>
        <taxon>Spermatophyta</taxon>
        <taxon>Magnoliopsida</taxon>
        <taxon>Liliopsida</taxon>
        <taxon>Acoraceae</taxon>
        <taxon>Acorus</taxon>
    </lineage>
</organism>
<dbReference type="Gene3D" id="3.30.160.20">
    <property type="match status" value="2"/>
</dbReference>
<dbReference type="Pfam" id="PF00035">
    <property type="entry name" value="dsrm"/>
    <property type="match status" value="2"/>
</dbReference>
<accession>A0AAV9CJK2</accession>
<dbReference type="AlphaFoldDB" id="A0AAV9CJK2"/>
<keyword evidence="1" id="KW-0677">Repeat</keyword>
<evidence type="ECO:0000313" key="7">
    <source>
        <dbReference type="Proteomes" id="UP001180020"/>
    </source>
</evidence>
<dbReference type="PANTHER" id="PTHR46031:SF16">
    <property type="entry name" value="DOUBLE-STRANDED RNA-BINDING PROTEIN 4"/>
    <property type="match status" value="1"/>
</dbReference>
<evidence type="ECO:0000256" key="3">
    <source>
        <dbReference type="ARBA" id="ARBA00037597"/>
    </source>
</evidence>
<sequence>MFAQRRNMGLPMYDYTRGGSPHALRFKATVTVGGLTFESSEFYNTLKEAENAAAKAALTSLSPEGTQEANSGFYKNLLQQFTQKEGYSMPVYKTRSIGESHMPTFSSTVEVKGEIFDGEGAKTKKLAEAYAAKVAWTTLNKRKDQQDISFRRIAEIDKLSVSLSTMSLPKDRESDSSDCILAQRDPLLLKPSPSNLSECTNVSVTAPKTDTSTENTSCSLLCDRICVYPRIPDMQFPEGVTLLPFGDNSWIAVSLDYVNIVG</sequence>
<dbReference type="PANTHER" id="PTHR46031">
    <property type="match status" value="1"/>
</dbReference>
<evidence type="ECO:0000313" key="6">
    <source>
        <dbReference type="EMBL" id="KAK1288929.1"/>
    </source>
</evidence>
<dbReference type="EMBL" id="JAUJYO010000019">
    <property type="protein sequence ID" value="KAK1288929.1"/>
    <property type="molecule type" value="Genomic_DNA"/>
</dbReference>